<evidence type="ECO:0000313" key="2">
    <source>
        <dbReference type="Proteomes" id="UP000466863"/>
    </source>
</evidence>
<evidence type="ECO:0000313" key="1">
    <source>
        <dbReference type="EMBL" id="MQU45529.1"/>
    </source>
</evidence>
<comment type="caution">
    <text evidence="1">The sequence shown here is derived from an EMBL/GenBank/DDBJ whole genome shotgun (WGS) entry which is preliminary data.</text>
</comment>
<reference evidence="1 2" key="1">
    <citation type="submission" date="2019-10" db="EMBL/GenBank/DDBJ databases">
        <title>Evaluation of single-gene subtyping targets for Pseudomonas.</title>
        <authorList>
            <person name="Reichler S.J."/>
            <person name="Orsi R.H."/>
            <person name="Wiedmann M."/>
            <person name="Martin N.H."/>
            <person name="Murphy S.I."/>
        </authorList>
    </citation>
    <scope>NUCLEOTIDE SEQUENCE [LARGE SCALE GENOMIC DNA]</scope>
    <source>
        <strain evidence="1 2">FSL R10-1876</strain>
    </source>
</reference>
<dbReference type="Gene3D" id="2.180.10.10">
    <property type="entry name" value="RHS repeat-associated core"/>
    <property type="match status" value="1"/>
</dbReference>
<accession>A0A6I1WVD8</accession>
<organism evidence="1 2">
    <name type="scientific">Pseudomonas helleri</name>
    <dbReference type="NCBI Taxonomy" id="1608996"/>
    <lineage>
        <taxon>Bacteria</taxon>
        <taxon>Pseudomonadati</taxon>
        <taxon>Pseudomonadota</taxon>
        <taxon>Gammaproteobacteria</taxon>
        <taxon>Pseudomonadales</taxon>
        <taxon>Pseudomonadaceae</taxon>
        <taxon>Pseudomonas</taxon>
    </lineage>
</organism>
<name>A0A6I1WVD8_9PSED</name>
<dbReference type="NCBIfam" id="TIGR03696">
    <property type="entry name" value="Rhs_assc_core"/>
    <property type="match status" value="1"/>
</dbReference>
<sequence>MKKAVLCSYHYDPLDRLTGTTPALQSGSLRFHCQSRIATEIQGDTQHSIMQHGDQLLTQQTRQADKHISTLLVTDSQRSVLHTVNDEEQRSIAYSPFGHTMATHTHPLLNFNGERCEPTTGHYLLGNGYRAFNPVLMRFNNPDSWGPFSTSGTNTYAYCMNRPVNSGDPSGHISLFIGTQLLRWSRRAQARLVETTGLIYLSQNRHPISRAALNPGITSVAAVTARARMYKELDLGNVVNFKQKKHSENIIAASRRYLSLKESAGQRLITHPNIHEELPNQMHYLVAPRPAHEDVNFLKNIETNSSGLPRQTANTINLPTTNYLRKLNLEAEQHWAKHDAKHEQIRRDHFTSVFP</sequence>
<dbReference type="RefSeq" id="WP_153357322.1">
    <property type="nucleotide sequence ID" value="NZ_WIVV01000169.1"/>
</dbReference>
<evidence type="ECO:0008006" key="3">
    <source>
        <dbReference type="Google" id="ProtNLM"/>
    </source>
</evidence>
<protein>
    <recommendedName>
        <fullName evidence="3">RHS repeat-associated core domain-containing protein</fullName>
    </recommendedName>
</protein>
<gene>
    <name evidence="1" type="ORF">GHO28_23950</name>
</gene>
<dbReference type="Proteomes" id="UP000466863">
    <property type="component" value="Unassembled WGS sequence"/>
</dbReference>
<proteinExistence type="predicted"/>
<dbReference type="InterPro" id="IPR022385">
    <property type="entry name" value="Rhs_assc_core"/>
</dbReference>
<dbReference type="AlphaFoldDB" id="A0A6I1WVD8"/>
<dbReference type="EMBL" id="WIVV01000169">
    <property type="protein sequence ID" value="MQU45529.1"/>
    <property type="molecule type" value="Genomic_DNA"/>
</dbReference>